<sequence length="183" mass="21679">MPTPVRRYVQHICAHNQHVYEEKYLMNTNHQQLPSGIDNNHDEDGNMAKYYENWKVGGMSTDDVERCKTFFDQGTEIFPGADRKLAYRLCWLGHWLINSRRWFFLDDNSISVQQAVKFALIHQHHWLPATVEQMTPAEMSLALTDYWADYWTQPTEPEKALVHMTDWQYQKLCSNRKKVNGDQ</sequence>
<dbReference type="AlphaFoldDB" id="D9CH44"/>
<protein>
    <submittedName>
        <fullName evidence="1">Uncharacterized protein</fullName>
    </submittedName>
</protein>
<name>D9CH44_ECOLX</name>
<organism evidence="1">
    <name type="scientific">Escherichia coli</name>
    <dbReference type="NCBI Taxonomy" id="562"/>
    <lineage>
        <taxon>Bacteria</taxon>
        <taxon>Pseudomonadati</taxon>
        <taxon>Pseudomonadota</taxon>
        <taxon>Gammaproteobacteria</taxon>
        <taxon>Enterobacterales</taxon>
        <taxon>Enterobacteriaceae</taxon>
        <taxon>Escherichia</taxon>
    </lineage>
</organism>
<accession>D9CH44</accession>
<reference evidence="1" key="1">
    <citation type="journal article" date="2010" name="J. Bacteriol.">
        <title>ICEEc2, a new integrative and conjugative element belonging to the pKLC102/PAGI-2 family, identified in Escherichia coli strain BEN374.</title>
        <authorList>
            <person name="Roche D."/>
            <person name="Flechard M."/>
            <person name="Lallier N."/>
            <person name="Reperant M."/>
            <person name="Bree A."/>
            <person name="Pascal G."/>
            <person name="Schouler C."/>
            <person name="Germon P."/>
        </authorList>
    </citation>
    <scope>NUCLEOTIDE SEQUENCE</scope>
    <source>
        <strain evidence="1">BEN374</strain>
    </source>
</reference>
<proteinExistence type="predicted"/>
<evidence type="ECO:0000313" key="1">
    <source>
        <dbReference type="EMBL" id="ADI47115.1"/>
    </source>
</evidence>
<gene>
    <name evidence="1" type="ORF">ECAGIv1_0110</name>
</gene>
<dbReference type="EMBL" id="GU725392">
    <property type="protein sequence ID" value="ADI47115.1"/>
    <property type="molecule type" value="Genomic_DNA"/>
</dbReference>